<keyword evidence="1" id="KW-0472">Membrane</keyword>
<reference evidence="2 3" key="1">
    <citation type="journal article" date="2017" name="Curr. Biol.">
        <title>The Evolution of Venom by Co-option of Single-Copy Genes.</title>
        <authorList>
            <person name="Martinson E.O."/>
            <person name="Mrinalini"/>
            <person name="Kelkar Y.D."/>
            <person name="Chang C.H."/>
            <person name="Werren J.H."/>
        </authorList>
    </citation>
    <scope>NUCLEOTIDE SEQUENCE [LARGE SCALE GENOMIC DNA]</scope>
    <source>
        <strain evidence="2 3">Alberta</strain>
        <tissue evidence="2">Whole body</tissue>
    </source>
</reference>
<dbReference type="Proteomes" id="UP000215335">
    <property type="component" value="Unassembled WGS sequence"/>
</dbReference>
<sequence>GGRHCRGRGRRRARAVRAREVEDELIDFPWITVSISLFSIMAVLHALKRFWPVPSFQ</sequence>
<evidence type="ECO:0000256" key="1">
    <source>
        <dbReference type="SAM" id="Phobius"/>
    </source>
</evidence>
<evidence type="ECO:0000313" key="3">
    <source>
        <dbReference type="Proteomes" id="UP000215335"/>
    </source>
</evidence>
<keyword evidence="1" id="KW-0812">Transmembrane</keyword>
<name>A0A232EDT4_9HYME</name>
<evidence type="ECO:0000313" key="2">
    <source>
        <dbReference type="EMBL" id="OXU16494.1"/>
    </source>
</evidence>
<keyword evidence="1" id="KW-1133">Transmembrane helix</keyword>
<dbReference type="EMBL" id="NNAY01005997">
    <property type="protein sequence ID" value="OXU16494.1"/>
    <property type="molecule type" value="Genomic_DNA"/>
</dbReference>
<proteinExistence type="predicted"/>
<dbReference type="AlphaFoldDB" id="A0A232EDT4"/>
<accession>A0A232EDT4</accession>
<gene>
    <name evidence="2" type="ORF">TSAR_011420</name>
</gene>
<comment type="caution">
    <text evidence="2">The sequence shown here is derived from an EMBL/GenBank/DDBJ whole genome shotgun (WGS) entry which is preliminary data.</text>
</comment>
<keyword evidence="3" id="KW-1185">Reference proteome</keyword>
<feature type="transmembrane region" description="Helical" evidence="1">
    <location>
        <begin position="28"/>
        <end position="47"/>
    </location>
</feature>
<feature type="non-terminal residue" evidence="2">
    <location>
        <position position="1"/>
    </location>
</feature>
<protein>
    <submittedName>
        <fullName evidence="2">Uncharacterized protein</fullName>
    </submittedName>
</protein>
<organism evidence="2 3">
    <name type="scientific">Trichomalopsis sarcophagae</name>
    <dbReference type="NCBI Taxonomy" id="543379"/>
    <lineage>
        <taxon>Eukaryota</taxon>
        <taxon>Metazoa</taxon>
        <taxon>Ecdysozoa</taxon>
        <taxon>Arthropoda</taxon>
        <taxon>Hexapoda</taxon>
        <taxon>Insecta</taxon>
        <taxon>Pterygota</taxon>
        <taxon>Neoptera</taxon>
        <taxon>Endopterygota</taxon>
        <taxon>Hymenoptera</taxon>
        <taxon>Apocrita</taxon>
        <taxon>Proctotrupomorpha</taxon>
        <taxon>Chalcidoidea</taxon>
        <taxon>Pteromalidae</taxon>
        <taxon>Pteromalinae</taxon>
        <taxon>Trichomalopsis</taxon>
    </lineage>
</organism>